<sequence length="397" mass="44486">MDLRGKATGIDFHSTFTLFVDNLPEDVTIAWFKNLFNKFGVVRDAFIPLKRSKVTGRRFGFVRYNCLVSADVAITKTNGLWIEDRKLFVKLASFEAKGAYQDQNKKVQEQVKGGGTQRKEINMPLFLAETNNTGGGGWFSGNENQWLSKRSFAQAVKGENIGMEYNNTFWKEESIMRKFEAKDSEDEYNVKVQEEEDYNLSIDSLSSSLGSDLREFQRSPMGDDEVGEEDEVEAGLDKETKSDEVSKNVQNVPIAGDEFFEIHGDKQKHDSESLLAQLPWVTEGINLQEVVAENLCKGNREGDGSLGPLISQGADSNPLPDNISSNVQAQFHNEFVRDSEPVDVANNGASLNGIPLTKGIILNLKMKFQVVVMLITTVISSINYMMITFFVIKQEIE</sequence>
<protein>
    <submittedName>
        <fullName evidence="1">Uncharacterized protein</fullName>
    </submittedName>
</protein>
<evidence type="ECO:0000313" key="2">
    <source>
        <dbReference type="Proteomes" id="UP000828048"/>
    </source>
</evidence>
<proteinExistence type="predicted"/>
<accession>A0ACB7ZL35</accession>
<reference evidence="1 2" key="1">
    <citation type="journal article" date="2021" name="Hortic Res">
        <title>High-quality reference genome and annotation aids understanding of berry development for evergreen blueberry (Vaccinium darrowii).</title>
        <authorList>
            <person name="Yu J."/>
            <person name="Hulse-Kemp A.M."/>
            <person name="Babiker E."/>
            <person name="Staton M."/>
        </authorList>
    </citation>
    <scope>NUCLEOTIDE SEQUENCE [LARGE SCALE GENOMIC DNA]</scope>
    <source>
        <strain evidence="2">cv. NJ 8807/NJ 8810</strain>
        <tissue evidence="1">Young leaf</tissue>
    </source>
</reference>
<organism evidence="1 2">
    <name type="scientific">Vaccinium darrowii</name>
    <dbReference type="NCBI Taxonomy" id="229202"/>
    <lineage>
        <taxon>Eukaryota</taxon>
        <taxon>Viridiplantae</taxon>
        <taxon>Streptophyta</taxon>
        <taxon>Embryophyta</taxon>
        <taxon>Tracheophyta</taxon>
        <taxon>Spermatophyta</taxon>
        <taxon>Magnoliopsida</taxon>
        <taxon>eudicotyledons</taxon>
        <taxon>Gunneridae</taxon>
        <taxon>Pentapetalae</taxon>
        <taxon>asterids</taxon>
        <taxon>Ericales</taxon>
        <taxon>Ericaceae</taxon>
        <taxon>Vaccinioideae</taxon>
        <taxon>Vaccinieae</taxon>
        <taxon>Vaccinium</taxon>
    </lineage>
</organism>
<keyword evidence="2" id="KW-1185">Reference proteome</keyword>
<comment type="caution">
    <text evidence="1">The sequence shown here is derived from an EMBL/GenBank/DDBJ whole genome shotgun (WGS) entry which is preliminary data.</text>
</comment>
<evidence type="ECO:0000313" key="1">
    <source>
        <dbReference type="EMBL" id="KAH7866777.1"/>
    </source>
</evidence>
<dbReference type="Proteomes" id="UP000828048">
    <property type="component" value="Chromosome 9"/>
</dbReference>
<gene>
    <name evidence="1" type="ORF">Vadar_024793</name>
</gene>
<dbReference type="EMBL" id="CM037159">
    <property type="protein sequence ID" value="KAH7866777.1"/>
    <property type="molecule type" value="Genomic_DNA"/>
</dbReference>
<name>A0ACB7ZL35_9ERIC</name>